<gene>
    <name evidence="6" type="ORF">OWO01_15670</name>
</gene>
<feature type="compositionally biased region" description="Polar residues" evidence="4">
    <location>
        <begin position="501"/>
        <end position="511"/>
    </location>
</feature>
<evidence type="ECO:0000256" key="4">
    <source>
        <dbReference type="SAM" id="MobiDB-lite"/>
    </source>
</evidence>
<dbReference type="Proteomes" id="UP001084197">
    <property type="component" value="Unassembled WGS sequence"/>
</dbReference>
<name>A0A9J6RFU2_9BACI</name>
<feature type="domain" description="LXG" evidence="5">
    <location>
        <begin position="1"/>
        <end position="234"/>
    </location>
</feature>
<dbReference type="GO" id="GO:0005576">
    <property type="term" value="C:extracellular region"/>
    <property type="evidence" value="ECO:0007669"/>
    <property type="project" value="UniProtKB-SubCell"/>
</dbReference>
<dbReference type="AlphaFoldDB" id="A0A9J6RFU2"/>
<evidence type="ECO:0000256" key="1">
    <source>
        <dbReference type="ARBA" id="ARBA00004613"/>
    </source>
</evidence>
<organism evidence="6 7">
    <name type="scientific">Natronobacillus azotifigens</name>
    <dbReference type="NCBI Taxonomy" id="472978"/>
    <lineage>
        <taxon>Bacteria</taxon>
        <taxon>Bacillati</taxon>
        <taxon>Bacillota</taxon>
        <taxon>Bacilli</taxon>
        <taxon>Bacillales</taxon>
        <taxon>Bacillaceae</taxon>
        <taxon>Natronobacillus</taxon>
    </lineage>
</organism>
<dbReference type="PANTHER" id="PTHR34976">
    <property type="entry name" value="RIBONUCLEASE YQCG-RELATED"/>
    <property type="match status" value="1"/>
</dbReference>
<dbReference type="RefSeq" id="WP_268781410.1">
    <property type="nucleotide sequence ID" value="NZ_JAPRAT010000051.1"/>
</dbReference>
<dbReference type="InterPro" id="IPR006829">
    <property type="entry name" value="LXG_dom"/>
</dbReference>
<evidence type="ECO:0000259" key="5">
    <source>
        <dbReference type="PROSITE" id="PS51756"/>
    </source>
</evidence>
<evidence type="ECO:0000313" key="7">
    <source>
        <dbReference type="Proteomes" id="UP001084197"/>
    </source>
</evidence>
<dbReference type="Pfam" id="PF14449">
    <property type="entry name" value="PT-TG"/>
    <property type="match status" value="1"/>
</dbReference>
<feature type="region of interest" description="Disordered" evidence="4">
    <location>
        <begin position="480"/>
        <end position="522"/>
    </location>
</feature>
<sequence length="578" mass="64836">MKQLNAERLRDTMEARVKHYQGYREQFEKLRQSFEEIVGLDGFEGRGATAIKGFYRGQMDVIDAWYRLIDHQIAFFEGVSGTLSDFDLGGQTKVDTQFLHEDLAQREIQADEMVSDQQQTLEQIFSEIEDIMTLRPFSRDAFDRQMSDLHQKRVETMEAVEDIDTILTEEYASSLVEQKFMETLFDELLQATRQGDNVSTLYFDANAYHNSEVYKNIENAETYTAEYLAHKQEQAHARELQDRAWYEVLWDGTKTFVGEATGYYDSIRATTGVDPVTGVEYTAGQRIAYAGLAAAGFIPFVGWAGRAIKGGRGIYATTKGVKAVNTSLDIYKTANAFSAVQKVEMGIYGLAAANGFSEYITGTDIFGNELTAEQRSASLTQGVVASLPFAPSAVSQGTYISRQAMNKIKNMNLTGGSNNMIRSFAENQSGLQKWLGNRQVQPALAGHVPEVPMRVMDQRHINKKLDVVYSKRVGSGNVGKGTGKDIVTSNKGNKYDITPMPNHSTTTSVPNPNKGIPSGSVDILDKKTGQIKTRRYHDIEGRALRDVDFTNHGNPKLHPEWPHEHIFEWNKSGNFRRR</sequence>
<reference evidence="6" key="1">
    <citation type="submission" date="2022-11" db="EMBL/GenBank/DDBJ databases">
        <title>WGS of Natronobacillus azotifigens 24KS-1, an anaerobic diazotrophic haloalkaliphile from soda-rich habitats.</title>
        <authorList>
            <person name="Sorokin D.Y."/>
            <person name="Merkel A.Y."/>
        </authorList>
    </citation>
    <scope>NUCLEOTIDE SEQUENCE</scope>
    <source>
        <strain evidence="6">24KS-1</strain>
    </source>
</reference>
<proteinExistence type="inferred from homology"/>
<keyword evidence="7" id="KW-1185">Reference proteome</keyword>
<dbReference type="Pfam" id="PF04740">
    <property type="entry name" value="LXG"/>
    <property type="match status" value="1"/>
</dbReference>
<dbReference type="InterPro" id="IPR051768">
    <property type="entry name" value="Bact_secretion_toxin"/>
</dbReference>
<dbReference type="PROSITE" id="PS51756">
    <property type="entry name" value="LXG"/>
    <property type="match status" value="1"/>
</dbReference>
<keyword evidence="2" id="KW-0964">Secreted</keyword>
<dbReference type="EMBL" id="JAPRAT010000051">
    <property type="protein sequence ID" value="MCZ0704634.1"/>
    <property type="molecule type" value="Genomic_DNA"/>
</dbReference>
<comment type="similarity">
    <text evidence="3">In the N-terminal section; belongs to the LXG family.</text>
</comment>
<comment type="caution">
    <text evidence="6">The sequence shown here is derived from an EMBL/GenBank/DDBJ whole genome shotgun (WGS) entry which is preliminary data.</text>
</comment>
<evidence type="ECO:0000256" key="2">
    <source>
        <dbReference type="ARBA" id="ARBA00022525"/>
    </source>
</evidence>
<comment type="subcellular location">
    <subcellularLocation>
        <location evidence="1">Secreted</location>
    </subcellularLocation>
</comment>
<evidence type="ECO:0000313" key="6">
    <source>
        <dbReference type="EMBL" id="MCZ0704634.1"/>
    </source>
</evidence>
<dbReference type="PANTHER" id="PTHR34976:SF2">
    <property type="entry name" value="TYPE VII SECRETION SYSTEM PROTEIN ESSD"/>
    <property type="match status" value="1"/>
</dbReference>
<accession>A0A9J6RFU2</accession>
<protein>
    <submittedName>
        <fullName evidence="6">T7SS effector LXG polymorphic toxin</fullName>
    </submittedName>
</protein>
<dbReference type="InterPro" id="IPR027797">
    <property type="entry name" value="PT-TG_dom"/>
</dbReference>
<evidence type="ECO:0000256" key="3">
    <source>
        <dbReference type="ARBA" id="ARBA00034117"/>
    </source>
</evidence>